<comment type="caution">
    <text evidence="3">The sequence shown here is derived from an EMBL/GenBank/DDBJ whole genome shotgun (WGS) entry which is preliminary data.</text>
</comment>
<dbReference type="Gene3D" id="1.10.150.240">
    <property type="entry name" value="Putative phosphatase, domain 2"/>
    <property type="match status" value="1"/>
</dbReference>
<dbReference type="GO" id="GO:0006281">
    <property type="term" value="P:DNA repair"/>
    <property type="evidence" value="ECO:0007669"/>
    <property type="project" value="TreeGrafter"/>
</dbReference>
<evidence type="ECO:0000313" key="4">
    <source>
        <dbReference type="Proteomes" id="UP000242847"/>
    </source>
</evidence>
<dbReference type="Proteomes" id="UP000242847">
    <property type="component" value="Unassembled WGS sequence"/>
</dbReference>
<dbReference type="PANTHER" id="PTHR43434">
    <property type="entry name" value="PHOSPHOGLYCOLATE PHOSPHATASE"/>
    <property type="match status" value="1"/>
</dbReference>
<dbReference type="GO" id="GO:0008967">
    <property type="term" value="F:phosphoglycolate phosphatase activity"/>
    <property type="evidence" value="ECO:0007669"/>
    <property type="project" value="TreeGrafter"/>
</dbReference>
<dbReference type="InterPro" id="IPR050155">
    <property type="entry name" value="HAD-like_hydrolase_sf"/>
</dbReference>
<dbReference type="EMBL" id="MUBC01000011">
    <property type="protein sequence ID" value="ONM44615.1"/>
    <property type="molecule type" value="Genomic_DNA"/>
</dbReference>
<sequence>MSIDTLIFDWDGTLADSIGHIVSTMQSAAVAVGLPVPSDEAVKGIIGLGLPEAAAVLFPQRPDLAVPVVDAYRDIYLSDDQQAVPLFAGVRQALDDWREQGYLLAVATGKGRRGLSRVLGQHDLLDYFDATRCADETVSKPDPAMLHQILRELGRGSGAAVMVGDSSFDIQMAHNAGMRAVAVSYGAQSRDQLERLTPVACMDRFVELAPWLSGQRADSRGIGLERV</sequence>
<dbReference type="InterPro" id="IPR006439">
    <property type="entry name" value="HAD-SF_hydro_IA"/>
</dbReference>
<protein>
    <recommendedName>
        <fullName evidence="5">HAD family hydrolase</fullName>
    </recommendedName>
</protein>
<dbReference type="InterPro" id="IPR023214">
    <property type="entry name" value="HAD_sf"/>
</dbReference>
<reference evidence="3 4" key="1">
    <citation type="submission" date="2017-01" db="EMBL/GenBank/DDBJ databases">
        <title>Draft genome sequence of Pseudomonas pachastrellae type strain CCUG 46540T from a deep sea.</title>
        <authorList>
            <person name="Gomila M."/>
            <person name="Mulet M."/>
            <person name="Lalucat J."/>
            <person name="Garcia-Valdes E."/>
        </authorList>
    </citation>
    <scope>NUCLEOTIDE SEQUENCE [LARGE SCALE GENOMIC DNA]</scope>
    <source>
        <strain evidence="3 4">CCUG 46540</strain>
    </source>
</reference>
<dbReference type="SFLD" id="SFLDS00003">
    <property type="entry name" value="Haloacid_Dehalogenase"/>
    <property type="match status" value="1"/>
</dbReference>
<dbReference type="InterPro" id="IPR036412">
    <property type="entry name" value="HAD-like_sf"/>
</dbReference>
<dbReference type="AlphaFoldDB" id="A0A1S8DGQ3"/>
<comment type="cofactor">
    <cofactor evidence="1">
        <name>Mg(2+)</name>
        <dbReference type="ChEBI" id="CHEBI:18420"/>
    </cofactor>
</comment>
<evidence type="ECO:0000256" key="1">
    <source>
        <dbReference type="ARBA" id="ARBA00001946"/>
    </source>
</evidence>
<keyword evidence="2" id="KW-0479">Metal-binding</keyword>
<accession>A0A1S8DGQ3</accession>
<dbReference type="InterPro" id="IPR041492">
    <property type="entry name" value="HAD_2"/>
</dbReference>
<dbReference type="GO" id="GO:0046872">
    <property type="term" value="F:metal ion binding"/>
    <property type="evidence" value="ECO:0007669"/>
    <property type="project" value="UniProtKB-KW"/>
</dbReference>
<evidence type="ECO:0008006" key="5">
    <source>
        <dbReference type="Google" id="ProtNLM"/>
    </source>
</evidence>
<dbReference type="NCBIfam" id="TIGR01509">
    <property type="entry name" value="HAD-SF-IA-v3"/>
    <property type="match status" value="1"/>
</dbReference>
<organism evidence="3 4">
    <name type="scientific">Halopseudomonas pachastrellae</name>
    <dbReference type="NCBI Taxonomy" id="254161"/>
    <lineage>
        <taxon>Bacteria</taxon>
        <taxon>Pseudomonadati</taxon>
        <taxon>Pseudomonadota</taxon>
        <taxon>Gammaproteobacteria</taxon>
        <taxon>Pseudomonadales</taxon>
        <taxon>Pseudomonadaceae</taxon>
        <taxon>Halopseudomonas</taxon>
    </lineage>
</organism>
<keyword evidence="4" id="KW-1185">Reference proteome</keyword>
<dbReference type="STRING" id="254161.SAMN05216256_11847"/>
<dbReference type="Pfam" id="PF13419">
    <property type="entry name" value="HAD_2"/>
    <property type="match status" value="1"/>
</dbReference>
<dbReference type="SUPFAM" id="SSF56784">
    <property type="entry name" value="HAD-like"/>
    <property type="match status" value="1"/>
</dbReference>
<dbReference type="GO" id="GO:0005829">
    <property type="term" value="C:cytosol"/>
    <property type="evidence" value="ECO:0007669"/>
    <property type="project" value="TreeGrafter"/>
</dbReference>
<dbReference type="PANTHER" id="PTHR43434:SF24">
    <property type="entry name" value="HYDROLASE-RELATED"/>
    <property type="match status" value="1"/>
</dbReference>
<evidence type="ECO:0000313" key="3">
    <source>
        <dbReference type="EMBL" id="ONM44615.1"/>
    </source>
</evidence>
<gene>
    <name evidence="3" type="ORF">BXT89_06645</name>
</gene>
<dbReference type="Gene3D" id="3.40.50.1000">
    <property type="entry name" value="HAD superfamily/HAD-like"/>
    <property type="match status" value="1"/>
</dbReference>
<evidence type="ECO:0000256" key="2">
    <source>
        <dbReference type="ARBA" id="ARBA00022723"/>
    </source>
</evidence>
<dbReference type="InterPro" id="IPR023198">
    <property type="entry name" value="PGP-like_dom2"/>
</dbReference>
<dbReference type="RefSeq" id="WP_083725922.1">
    <property type="nucleotide sequence ID" value="NZ_FOUD01000018.1"/>
</dbReference>
<dbReference type="SFLD" id="SFLDG01129">
    <property type="entry name" value="C1.5:_HAD__Beta-PGM__Phosphata"/>
    <property type="match status" value="1"/>
</dbReference>
<name>A0A1S8DGQ3_9GAMM</name>
<proteinExistence type="predicted"/>
<dbReference type="NCBIfam" id="TIGR01549">
    <property type="entry name" value="HAD-SF-IA-v1"/>
    <property type="match status" value="1"/>
</dbReference>